<dbReference type="PANTHER" id="PTHR33052">
    <property type="entry name" value="DUF4228 DOMAIN PROTEIN-RELATED"/>
    <property type="match status" value="1"/>
</dbReference>
<sequence length="253" mass="27562">MGSCFSSSSSSGVAAAASLARHHKSNSTPPAYVVSVNGDLRHYSTPITASQVLDSETSSSSSSSSSTSSITSPTSSSSATLFFLCNSDSLYFDQFIPALRPKDQLDPSQIYFLLPLSKLRYKLSASDMAALAVKATLALQTATTSILLKPTNNPPPPPITRSTRNHKHKRNPSRISPLLLVRHQHEDDHAQPPPPLLQHINNHTRNKHQTLLSSTPRPTVLQRLSSRRAKMAVRSFRIRLTTISEGSVLLFNP</sequence>
<feature type="region of interest" description="Disordered" evidence="1">
    <location>
        <begin position="54"/>
        <end position="76"/>
    </location>
</feature>
<feature type="region of interest" description="Disordered" evidence="1">
    <location>
        <begin position="147"/>
        <end position="171"/>
    </location>
</feature>
<feature type="compositionally biased region" description="Low complexity" evidence="1">
    <location>
        <begin position="55"/>
        <end position="76"/>
    </location>
</feature>
<dbReference type="GeneID" id="113712108"/>
<evidence type="ECO:0000313" key="3">
    <source>
        <dbReference type="RefSeq" id="XP_027091197.1"/>
    </source>
</evidence>
<dbReference type="Proteomes" id="UP001652660">
    <property type="component" value="Chromosome 10c"/>
</dbReference>
<evidence type="ECO:0000256" key="1">
    <source>
        <dbReference type="SAM" id="MobiDB-lite"/>
    </source>
</evidence>
<dbReference type="Pfam" id="PF14009">
    <property type="entry name" value="PADRE"/>
    <property type="match status" value="1"/>
</dbReference>
<protein>
    <submittedName>
        <fullName evidence="3">Uncharacterized protein</fullName>
    </submittedName>
</protein>
<name>A0A6P6UNA8_COFAR</name>
<accession>A0A6P6UNA8</accession>
<dbReference type="AlphaFoldDB" id="A0A6P6UNA8"/>
<reference evidence="3" key="2">
    <citation type="submission" date="2025-08" db="UniProtKB">
        <authorList>
            <consortium name="RefSeq"/>
        </authorList>
    </citation>
    <scope>IDENTIFICATION</scope>
    <source>
        <tissue evidence="3">Leaves</tissue>
    </source>
</reference>
<dbReference type="InterPro" id="IPR025322">
    <property type="entry name" value="PADRE_dom"/>
</dbReference>
<dbReference type="OrthoDB" id="693945at2759"/>
<evidence type="ECO:0000313" key="2">
    <source>
        <dbReference type="Proteomes" id="UP001652660"/>
    </source>
</evidence>
<gene>
    <name evidence="3" type="primary">LOC113712108</name>
</gene>
<proteinExistence type="predicted"/>
<organism evidence="2 3">
    <name type="scientific">Coffea arabica</name>
    <name type="common">Arabian coffee</name>
    <dbReference type="NCBI Taxonomy" id="13443"/>
    <lineage>
        <taxon>Eukaryota</taxon>
        <taxon>Viridiplantae</taxon>
        <taxon>Streptophyta</taxon>
        <taxon>Embryophyta</taxon>
        <taxon>Tracheophyta</taxon>
        <taxon>Spermatophyta</taxon>
        <taxon>Magnoliopsida</taxon>
        <taxon>eudicotyledons</taxon>
        <taxon>Gunneridae</taxon>
        <taxon>Pentapetalae</taxon>
        <taxon>asterids</taxon>
        <taxon>lamiids</taxon>
        <taxon>Gentianales</taxon>
        <taxon>Rubiaceae</taxon>
        <taxon>Ixoroideae</taxon>
        <taxon>Gardenieae complex</taxon>
        <taxon>Bertiereae - Coffeeae clade</taxon>
        <taxon>Coffeeae</taxon>
        <taxon>Coffea</taxon>
    </lineage>
</organism>
<reference evidence="2" key="1">
    <citation type="journal article" date="2025" name="Foods">
        <title>Unveiling the Microbial Signatures of Arabica Coffee Cherries: Insights into Ripeness Specific Diversity, Functional Traits, and Implications for Quality and Safety.</title>
        <authorList>
            <consortium name="RefSeq"/>
            <person name="Tenea G.N."/>
            <person name="Cifuentes V."/>
            <person name="Reyes P."/>
            <person name="Cevallos-Vallejos M."/>
        </authorList>
    </citation>
    <scope>NUCLEOTIDE SEQUENCE [LARGE SCALE GENOMIC DNA]</scope>
</reference>
<keyword evidence="2" id="KW-1185">Reference proteome</keyword>
<dbReference type="RefSeq" id="XP_027091197.1">
    <property type="nucleotide sequence ID" value="XM_027235396.2"/>
</dbReference>